<reference evidence="2 3" key="1">
    <citation type="submission" date="2019-04" db="EMBL/GenBank/DDBJ databases">
        <title>Corynebacterium endometrii sp. nov., isolated from the uterus of a cow with endometritis.</title>
        <authorList>
            <person name="Ballas P."/>
            <person name="Ruckert C."/>
            <person name="Wagener K."/>
            <person name="Drillich M."/>
            <person name="Kaempfer P."/>
            <person name="Busse H.-J."/>
            <person name="Ehling-Schulz M."/>
        </authorList>
    </citation>
    <scope>NUCLEOTIDE SEQUENCE [LARGE SCALE GENOMIC DNA]</scope>
    <source>
        <strain evidence="2 3">LMM-1653</strain>
    </source>
</reference>
<gene>
    <name evidence="2" type="ORF">CENDO_00560</name>
</gene>
<dbReference type="OrthoDB" id="9760040at2"/>
<evidence type="ECO:0000313" key="2">
    <source>
        <dbReference type="EMBL" id="QCB27422.1"/>
    </source>
</evidence>
<dbReference type="KEGG" id="cee:CENDO_00560"/>
<organism evidence="2 3">
    <name type="scientific">Corynebacterium endometrii</name>
    <dbReference type="NCBI Taxonomy" id="2488819"/>
    <lineage>
        <taxon>Bacteria</taxon>
        <taxon>Bacillati</taxon>
        <taxon>Actinomycetota</taxon>
        <taxon>Actinomycetes</taxon>
        <taxon>Mycobacteriales</taxon>
        <taxon>Corynebacteriaceae</taxon>
        <taxon>Corynebacterium</taxon>
    </lineage>
</organism>
<evidence type="ECO:0000313" key="3">
    <source>
        <dbReference type="Proteomes" id="UP000296352"/>
    </source>
</evidence>
<keyword evidence="3" id="KW-1185">Reference proteome</keyword>
<dbReference type="AlphaFoldDB" id="A0A4P7QCY2"/>
<dbReference type="Pfam" id="PF05960">
    <property type="entry name" value="DUF885"/>
    <property type="match status" value="1"/>
</dbReference>
<evidence type="ECO:0000256" key="1">
    <source>
        <dbReference type="SAM" id="MobiDB-lite"/>
    </source>
</evidence>
<protein>
    <recommendedName>
        <fullName evidence="4">DUF885 domain-containing protein</fullName>
    </recommendedName>
</protein>
<dbReference type="InterPro" id="IPR010281">
    <property type="entry name" value="DUF885"/>
</dbReference>
<feature type="region of interest" description="Disordered" evidence="1">
    <location>
        <begin position="1"/>
        <end position="30"/>
    </location>
</feature>
<dbReference type="EMBL" id="CP039247">
    <property type="protein sequence ID" value="QCB27422.1"/>
    <property type="molecule type" value="Genomic_DNA"/>
</dbReference>
<sequence length="569" mass="63734">MTSEYSVENPAKGTGSNAGENSAPREPSLLDASCDNFLADLAELSPTAATEWGIEGFDGELQDYSPEYWGAVADRTREMIADLDALDDSTDESDDEDDFDHVDYVTAAVLRDRLVLDLDLHHHGEDLRQLNNLASPVQDIRDTLAQMPQETPEQLDAIRSRLDKVPHALEGYKKSLLEAASHGHVAATRQINEVIGQCNALADATSVLDGLGQPEDSTEVENAKQAFEEFSGWLSAELQPNAPTEDAFGRERYERFSKLFVGDTVDLDEAYEWGLHRLEEIRAEQQAIATELYGEDCSIRQAMRKLNADERYTLEGTDALVEWMQETADRVVRDLDGEYFDIPEQIKTIECKIDPAGTGGIFYTPPTEDFSRPGRMWWSVPAGQTTFHTWQELTTVHHEGVPGHHLQLGQQVAQGDLNMWRRLACWNSGHGEGWALYAEQLMAELGYMDDPGYRMGLLDAQRLRAARVVVDIGLHLSKKMPDGSCVWDKPHMKSFLRENTAMDDKNLAFEVNRYLGWAGQAPSYALGQRLWQQTRDEAVAQGMTPREFHAKALSLGSIPMSILRETILD</sequence>
<dbReference type="RefSeq" id="WP_136140301.1">
    <property type="nucleotide sequence ID" value="NZ_CP039247.1"/>
</dbReference>
<dbReference type="PANTHER" id="PTHR33361:SF2">
    <property type="entry name" value="DUF885 DOMAIN-CONTAINING PROTEIN"/>
    <property type="match status" value="1"/>
</dbReference>
<dbReference type="PANTHER" id="PTHR33361">
    <property type="entry name" value="GLR0591 PROTEIN"/>
    <property type="match status" value="1"/>
</dbReference>
<dbReference type="Proteomes" id="UP000296352">
    <property type="component" value="Chromosome"/>
</dbReference>
<evidence type="ECO:0008006" key="4">
    <source>
        <dbReference type="Google" id="ProtNLM"/>
    </source>
</evidence>
<proteinExistence type="predicted"/>
<name>A0A4P7QCY2_9CORY</name>
<accession>A0A4P7QCY2</accession>